<dbReference type="GO" id="GO:0009279">
    <property type="term" value="C:cell outer membrane"/>
    <property type="evidence" value="ECO:0007669"/>
    <property type="project" value="UniProtKB-SubCell"/>
</dbReference>
<keyword evidence="2" id="KW-0472">Membrane</keyword>
<evidence type="ECO:0000313" key="5">
    <source>
        <dbReference type="EMBL" id="SHG89183.1"/>
    </source>
</evidence>
<dbReference type="AlphaFoldDB" id="A0A1M5NJR8"/>
<dbReference type="RefSeq" id="WP_073181037.1">
    <property type="nucleotide sequence ID" value="NZ_FQWL01000005.1"/>
</dbReference>
<protein>
    <submittedName>
        <fullName evidence="5">Uncharacterized protein</fullName>
    </submittedName>
</protein>
<dbReference type="OrthoDB" id="1264254at2"/>
<proteinExistence type="predicted"/>
<evidence type="ECO:0000256" key="3">
    <source>
        <dbReference type="ARBA" id="ARBA00023237"/>
    </source>
</evidence>
<gene>
    <name evidence="5" type="ORF">SAMN04488116_2810</name>
</gene>
<feature type="chain" id="PRO_5013155384" evidence="4">
    <location>
        <begin position="22"/>
        <end position="583"/>
    </location>
</feature>
<evidence type="ECO:0000256" key="2">
    <source>
        <dbReference type="ARBA" id="ARBA00023136"/>
    </source>
</evidence>
<evidence type="ECO:0000256" key="4">
    <source>
        <dbReference type="SAM" id="SignalP"/>
    </source>
</evidence>
<dbReference type="Gene3D" id="2.40.170.20">
    <property type="entry name" value="TonB-dependent receptor, beta-barrel domain"/>
    <property type="match status" value="1"/>
</dbReference>
<dbReference type="InterPro" id="IPR036942">
    <property type="entry name" value="Beta-barrel_TonB_sf"/>
</dbReference>
<comment type="subcellular location">
    <subcellularLocation>
        <location evidence="1">Cell outer membrane</location>
    </subcellularLocation>
</comment>
<keyword evidence="4" id="KW-0732">Signal</keyword>
<dbReference type="EMBL" id="FQWL01000005">
    <property type="protein sequence ID" value="SHG89183.1"/>
    <property type="molecule type" value="Genomic_DNA"/>
</dbReference>
<name>A0A1M5NJR8_9FLAO</name>
<keyword evidence="3" id="KW-0998">Cell outer membrane</keyword>
<keyword evidence="6" id="KW-1185">Reference proteome</keyword>
<dbReference type="SUPFAM" id="SSF56935">
    <property type="entry name" value="Porins"/>
    <property type="match status" value="1"/>
</dbReference>
<organism evidence="5 6">
    <name type="scientific">Flagellimonas flava</name>
    <dbReference type="NCBI Taxonomy" id="570519"/>
    <lineage>
        <taxon>Bacteria</taxon>
        <taxon>Pseudomonadati</taxon>
        <taxon>Bacteroidota</taxon>
        <taxon>Flavobacteriia</taxon>
        <taxon>Flavobacteriales</taxon>
        <taxon>Flavobacteriaceae</taxon>
        <taxon>Flagellimonas</taxon>
    </lineage>
</organism>
<feature type="signal peptide" evidence="4">
    <location>
        <begin position="1"/>
        <end position="21"/>
    </location>
</feature>
<reference evidence="6" key="1">
    <citation type="submission" date="2016-11" db="EMBL/GenBank/DDBJ databases">
        <authorList>
            <person name="Varghese N."/>
            <person name="Submissions S."/>
        </authorList>
    </citation>
    <scope>NUCLEOTIDE SEQUENCE [LARGE SCALE GENOMIC DNA]</scope>
    <source>
        <strain evidence="6">DSM 22638</strain>
    </source>
</reference>
<evidence type="ECO:0000256" key="1">
    <source>
        <dbReference type="ARBA" id="ARBA00004442"/>
    </source>
</evidence>
<accession>A0A1M5NJR8</accession>
<evidence type="ECO:0000313" key="6">
    <source>
        <dbReference type="Proteomes" id="UP000184532"/>
    </source>
</evidence>
<dbReference type="Proteomes" id="UP000184532">
    <property type="component" value="Unassembled WGS sequence"/>
</dbReference>
<sequence>MNKNTYLFSILFLSLWGALLAQETDDIGTETVTVVKPYSPTVSDAFKIKSAPDLNDSIVLQKKKIDYNIFSVPVASTFTPAKGKASKVKRTPPPTFYNSYASIGLGNYNNAMVDLYTSREFNRGENLLDFGLSHHSSRGAIETTPLDADFYNTKFDASYAKKDRDMDWGASIGLQHQLYNWYGIENGAFDDATVASIDGTQNYFNAQAQAHLSLEDSFFKKGKILVRRFWDATDSGENRVVITPTIELPITEELVTINTKLDYVGGSFQNTSLNNTVNDEEINYGQFQVGINPSLLVLRDDLTLNLGANFVYGMDTENSDGNFYIYPAVTASYRLVDETVIAYGGIEGQLNQNSYYGFVQDNPFVSPTLSILPTDQQYEGYVGLKGQLLSNVGYNIKGSYTAENRKPLFLLNPQNLFRTDEKGYYYGNSFQVFYDDVKTLGIFGELNIDVNRNFTLGVNAEFYDYDTETDNPAWNLPSIKGSVFMDYQINKQWYLGANLFYVGERDDLVAQALENATPSEFPATIVTLDGFFDANAHAGYRFNEQLSIFVKASNIANNDYQRWAKFRVQGFQALAGVSYKFDF</sequence>
<dbReference type="STRING" id="570519.SAMN04488116_2810"/>